<dbReference type="OrthoDB" id="980024at2"/>
<dbReference type="Gene3D" id="3.40.50.1820">
    <property type="entry name" value="alpha/beta hydrolase"/>
    <property type="match status" value="1"/>
</dbReference>
<sequence length="386" mass="41818">MSAYVVFVHGVANREGDAYRNTVAKRTERFRKLVFGQQATIENPYWGKFGANPEGGRYKCLPDYDDPTAGGVEVLAVAVPAAEGPAPRLIDFAREDFPETVDLLFEGVLDQAQEGGADLPGEVVDRAQTAAAYAVAVPNPPWLQADLTDEQFLRELTSRAAAFAQAQAAPAAPQREVEVLGLGSWLRDSAEALIDRVRNAGGRVALAVGRDTLHGHVATFIGDVFSFLKEGSGRTPIRGLMKEELTRAVESGDPIVLIGHSMGGVILADCLGDRAFCDSVGLKDGRRVKALVTVGSQPGFFQELNLLGMDPKPKLDVVDNWINVFDELDVLSFRAAPLFDGGVRDMMFSSRTGILDAHGAYFSRVQFYERLRKRLKDLGVPVRAGA</sequence>
<dbReference type="Proteomes" id="UP000207598">
    <property type="component" value="Unassembled WGS sequence"/>
</dbReference>
<dbReference type="RefSeq" id="WP_094021750.1">
    <property type="nucleotide sequence ID" value="NZ_FXYF01000007.1"/>
</dbReference>
<protein>
    <submittedName>
        <fullName evidence="1">Alpha/beta hydrolase family protein</fullName>
    </submittedName>
</protein>
<dbReference type="InterPro" id="IPR029058">
    <property type="entry name" value="AB_hydrolase_fold"/>
</dbReference>
<dbReference type="GO" id="GO:0016787">
    <property type="term" value="F:hydrolase activity"/>
    <property type="evidence" value="ECO:0007669"/>
    <property type="project" value="UniProtKB-KW"/>
</dbReference>
<evidence type="ECO:0000313" key="2">
    <source>
        <dbReference type="Proteomes" id="UP000207598"/>
    </source>
</evidence>
<reference evidence="1 2" key="1">
    <citation type="submission" date="2017-05" db="EMBL/GenBank/DDBJ databases">
        <authorList>
            <person name="Song R."/>
            <person name="Chenine A.L."/>
            <person name="Ruprecht R.M."/>
        </authorList>
    </citation>
    <scope>NUCLEOTIDE SEQUENCE [LARGE SCALE GENOMIC DNA]</scope>
    <source>
        <strain evidence="1 2">CECT 8898</strain>
    </source>
</reference>
<evidence type="ECO:0000313" key="1">
    <source>
        <dbReference type="EMBL" id="SMX43952.1"/>
    </source>
</evidence>
<keyword evidence="2" id="KW-1185">Reference proteome</keyword>
<dbReference type="SUPFAM" id="SSF53474">
    <property type="entry name" value="alpha/beta-Hydrolases"/>
    <property type="match status" value="1"/>
</dbReference>
<organism evidence="1 2">
    <name type="scientific">Maliponia aquimaris</name>
    <dbReference type="NCBI Taxonomy" id="1673631"/>
    <lineage>
        <taxon>Bacteria</taxon>
        <taxon>Pseudomonadati</taxon>
        <taxon>Pseudomonadota</taxon>
        <taxon>Alphaproteobacteria</taxon>
        <taxon>Rhodobacterales</taxon>
        <taxon>Paracoccaceae</taxon>
        <taxon>Maliponia</taxon>
    </lineage>
</organism>
<gene>
    <name evidence="1" type="ORF">MAA8898_02943</name>
</gene>
<accession>A0A238KPA4</accession>
<dbReference type="EMBL" id="FXYF01000007">
    <property type="protein sequence ID" value="SMX43952.1"/>
    <property type="molecule type" value="Genomic_DNA"/>
</dbReference>
<keyword evidence="1" id="KW-0378">Hydrolase</keyword>
<name>A0A238KPA4_9RHOB</name>
<proteinExistence type="predicted"/>
<dbReference type="AlphaFoldDB" id="A0A238KPA4"/>